<reference evidence="2 3" key="1">
    <citation type="journal article" date="2017" name="Mol. Ecol.">
        <title>Comparative and population genomic landscape of Phellinus noxius: A hypervariable fungus causing root rot in trees.</title>
        <authorList>
            <person name="Chung C.L."/>
            <person name="Lee T.J."/>
            <person name="Akiba M."/>
            <person name="Lee H.H."/>
            <person name="Kuo T.H."/>
            <person name="Liu D."/>
            <person name="Ke H.M."/>
            <person name="Yokoi T."/>
            <person name="Roa M.B."/>
            <person name="Lu M.J."/>
            <person name="Chang Y.Y."/>
            <person name="Ann P.J."/>
            <person name="Tsai J.N."/>
            <person name="Chen C.Y."/>
            <person name="Tzean S.S."/>
            <person name="Ota Y."/>
            <person name="Hattori T."/>
            <person name="Sahashi N."/>
            <person name="Liou R.F."/>
            <person name="Kikuchi T."/>
            <person name="Tsai I.J."/>
        </authorList>
    </citation>
    <scope>NUCLEOTIDE SEQUENCE [LARGE SCALE GENOMIC DNA]</scope>
    <source>
        <strain evidence="2 3">FFPRI411160</strain>
    </source>
</reference>
<dbReference type="Proteomes" id="UP000217199">
    <property type="component" value="Unassembled WGS sequence"/>
</dbReference>
<dbReference type="AlphaFoldDB" id="A0A286ULQ4"/>
<keyword evidence="3" id="KW-1185">Reference proteome</keyword>
<evidence type="ECO:0000313" key="2">
    <source>
        <dbReference type="EMBL" id="PAV20508.1"/>
    </source>
</evidence>
<accession>A0A286ULQ4</accession>
<gene>
    <name evidence="2" type="ORF">PNOK_0313500</name>
</gene>
<name>A0A286ULQ4_9AGAM</name>
<dbReference type="OrthoDB" id="3259214at2759"/>
<evidence type="ECO:0000256" key="1">
    <source>
        <dbReference type="SAM" id="MobiDB-lite"/>
    </source>
</evidence>
<dbReference type="InParanoid" id="A0A286ULQ4"/>
<proteinExistence type="predicted"/>
<feature type="compositionally biased region" description="Low complexity" evidence="1">
    <location>
        <begin position="196"/>
        <end position="210"/>
    </location>
</feature>
<feature type="region of interest" description="Disordered" evidence="1">
    <location>
        <begin position="1"/>
        <end position="36"/>
    </location>
</feature>
<sequence>MDLPRDLHTSMASDRARLVRTPSDVVPPPVSVRSMNGMNDYVPGLAISEEPEVLSTAELAAALDNEEEDLGTHSGVMHDGGWYEERSPTSERSFSQVQGQGQVPSYQVQAQDPSSSRSGSLGAPRGHQGAPPSILIPSSDSQYQQQQQDQYSQNQLQPQQFADKPRYALSDSGPISTPSSPVHPGIRRAVSDTYVQPHSQSEPNSPNSPSATGMGSGTLTPPMRRGGAKSASGLSPKYATFEEMGIQGKGMAQAQAEKDAKDCFVSLLSIP</sequence>
<feature type="compositionally biased region" description="Polar residues" evidence="1">
    <location>
        <begin position="90"/>
        <end position="119"/>
    </location>
</feature>
<comment type="caution">
    <text evidence="2">The sequence shown here is derived from an EMBL/GenBank/DDBJ whole genome shotgun (WGS) entry which is preliminary data.</text>
</comment>
<feature type="compositionally biased region" description="Low complexity" evidence="1">
    <location>
        <begin position="137"/>
        <end position="160"/>
    </location>
</feature>
<evidence type="ECO:0000313" key="3">
    <source>
        <dbReference type="Proteomes" id="UP000217199"/>
    </source>
</evidence>
<dbReference type="EMBL" id="NBII01000003">
    <property type="protein sequence ID" value="PAV20508.1"/>
    <property type="molecule type" value="Genomic_DNA"/>
</dbReference>
<feature type="region of interest" description="Disordered" evidence="1">
    <location>
        <begin position="62"/>
        <end position="235"/>
    </location>
</feature>
<organism evidence="2 3">
    <name type="scientific">Pyrrhoderma noxium</name>
    <dbReference type="NCBI Taxonomy" id="2282107"/>
    <lineage>
        <taxon>Eukaryota</taxon>
        <taxon>Fungi</taxon>
        <taxon>Dikarya</taxon>
        <taxon>Basidiomycota</taxon>
        <taxon>Agaricomycotina</taxon>
        <taxon>Agaricomycetes</taxon>
        <taxon>Hymenochaetales</taxon>
        <taxon>Hymenochaetaceae</taxon>
        <taxon>Pyrrhoderma</taxon>
    </lineage>
</organism>
<protein>
    <submittedName>
        <fullName evidence="2">Uncharacterized protein</fullName>
    </submittedName>
</protein>